<sequence>MTNYPPRNNFLTQLFKKDSDRRRSASHKLVDHPNDNTLLNYYASLAVYHPDLIIVISTDGKVISQNRSSINELLGYSPDENINYEQLLSKEKYSSLHSAFYKTLKGKPRTQEVSILTKYGQRLFVTATFIPIKKADNTVVGIFLVVQNNTSHQELKHSLELKERHLTHAQQIAEIGSWEYIIGEDRFYASDNSYDIFGIEKTDSEPSMDIPLKYTHPDDSLKVRNTLEKAIKKGIDYTIDYRIFHGKTNQLRYLKVHAEVLWQDKKPYKLIGIVKDETTQKELEIQMDKTQKDLRHIFNNLHVGIWMKEYDTNKVTYVSKWIEEITQIPLDLLYNDDATWENMVHPAHIQEVFEHQKLLKDGETIFHQYRINCMDGTTKWVFDQTVPYFNDEGKLTHLFGLIADITPEVEMRQQLDYFATHDMLTALPNQRNIYDKLDSMCEANKHRFALLYLDLDRFKLINDSLGYQIGDEVLKRTSNRLLSALPTTGYIGRISSNDFIVIIDDYKTKDSIYELAGDMINRIEEQITIDGYELNITTSIGISFYPENGDNKLTLIESAHAALYQAKQHGKNNFQIFSYSKDITSYKKYVLEKDMRKAIDKQEFELYYQPQVETNTGVIRGAEALIRWHHAEWGLVSPGEFIPLAEENHLINHIGDWVIQKVCSQLREWKDNGYSLRPISINVSPIRFMKKGLVDLVKTELEKHNIPAKYLEIEITESSLLKNEKNVLAALEGLKSLGVKIAIDDFGTGYASLNYLREFDADTIKIDQIFIQNITADNKKDTAIISSVLHLAKGLEMKVIAEGVEEYEQLEFLKQNECDEIQGYLFSKPVPLDTYEQMLQTGYIKPTKPKVNAIPEDERRSFYRVEFPYHVLGEMSILEVNERKVELGSAPVIIEDIGLGGLKILSSLKLPVNSTIKFKFHIKLMGENFYLNGDLVWKNEGKGDTFYYGIKFDINEPDEDRLAAVINKMTVLINLNHDIPDTDLIKGNPYAYLQKNNL</sequence>
<dbReference type="InterPro" id="IPR001610">
    <property type="entry name" value="PAC"/>
</dbReference>
<evidence type="ECO:0000259" key="3">
    <source>
        <dbReference type="PROSITE" id="PS50887"/>
    </source>
</evidence>
<dbReference type="RefSeq" id="WP_390363842.1">
    <property type="nucleotide sequence ID" value="NZ_JBHTKJ010000058.1"/>
</dbReference>
<dbReference type="PROSITE" id="PS50113">
    <property type="entry name" value="PAC"/>
    <property type="match status" value="2"/>
</dbReference>
<feature type="domain" description="GGDEF" evidence="3">
    <location>
        <begin position="446"/>
        <end position="579"/>
    </location>
</feature>
<dbReference type="Gene3D" id="2.40.10.220">
    <property type="entry name" value="predicted glycosyltransferase like domains"/>
    <property type="match status" value="1"/>
</dbReference>
<dbReference type="Pfam" id="PF00563">
    <property type="entry name" value="EAL"/>
    <property type="match status" value="1"/>
</dbReference>
<dbReference type="InterPro" id="IPR029787">
    <property type="entry name" value="Nucleotide_cyclase"/>
</dbReference>
<dbReference type="InterPro" id="IPR000014">
    <property type="entry name" value="PAS"/>
</dbReference>
<dbReference type="Pfam" id="PF07238">
    <property type="entry name" value="PilZ"/>
    <property type="match status" value="1"/>
</dbReference>
<dbReference type="InterPro" id="IPR013655">
    <property type="entry name" value="PAS_fold_3"/>
</dbReference>
<dbReference type="InterPro" id="IPR052155">
    <property type="entry name" value="Biofilm_reg_signaling"/>
</dbReference>
<dbReference type="Gene3D" id="3.30.450.20">
    <property type="entry name" value="PAS domain"/>
    <property type="match status" value="3"/>
</dbReference>
<dbReference type="NCBIfam" id="TIGR00254">
    <property type="entry name" value="GGDEF"/>
    <property type="match status" value="1"/>
</dbReference>
<dbReference type="PROSITE" id="PS50883">
    <property type="entry name" value="EAL"/>
    <property type="match status" value="1"/>
</dbReference>
<dbReference type="InterPro" id="IPR043128">
    <property type="entry name" value="Rev_trsase/Diguanyl_cyclase"/>
</dbReference>
<dbReference type="InterPro" id="IPR035965">
    <property type="entry name" value="PAS-like_dom_sf"/>
</dbReference>
<dbReference type="SMART" id="SM00086">
    <property type="entry name" value="PAC"/>
    <property type="match status" value="2"/>
</dbReference>
<dbReference type="Proteomes" id="UP001597040">
    <property type="component" value="Unassembled WGS sequence"/>
</dbReference>
<keyword evidence="5" id="KW-1185">Reference proteome</keyword>
<evidence type="ECO:0000259" key="1">
    <source>
        <dbReference type="PROSITE" id="PS50113"/>
    </source>
</evidence>
<dbReference type="PANTHER" id="PTHR44757:SF2">
    <property type="entry name" value="BIOFILM ARCHITECTURE MAINTENANCE PROTEIN MBAA"/>
    <property type="match status" value="1"/>
</dbReference>
<dbReference type="EMBL" id="JBHTKJ010000058">
    <property type="protein sequence ID" value="MFD1040089.1"/>
    <property type="molecule type" value="Genomic_DNA"/>
</dbReference>
<dbReference type="InterPro" id="IPR009875">
    <property type="entry name" value="PilZ_domain"/>
</dbReference>
<evidence type="ECO:0000313" key="5">
    <source>
        <dbReference type="Proteomes" id="UP001597040"/>
    </source>
</evidence>
<dbReference type="CDD" id="cd00130">
    <property type="entry name" value="PAS"/>
    <property type="match status" value="3"/>
</dbReference>
<dbReference type="PROSITE" id="PS50887">
    <property type="entry name" value="GGDEF"/>
    <property type="match status" value="1"/>
</dbReference>
<dbReference type="Pfam" id="PF13426">
    <property type="entry name" value="PAS_9"/>
    <property type="match status" value="1"/>
</dbReference>
<proteinExistence type="predicted"/>
<accession>A0ABW3LSU1</accession>
<dbReference type="InterPro" id="IPR001633">
    <property type="entry name" value="EAL_dom"/>
</dbReference>
<dbReference type="Gene3D" id="3.30.70.270">
    <property type="match status" value="1"/>
</dbReference>
<dbReference type="InterPro" id="IPR000160">
    <property type="entry name" value="GGDEF_dom"/>
</dbReference>
<dbReference type="Gene3D" id="3.20.20.450">
    <property type="entry name" value="EAL domain"/>
    <property type="match status" value="1"/>
</dbReference>
<dbReference type="CDD" id="cd01948">
    <property type="entry name" value="EAL"/>
    <property type="match status" value="1"/>
</dbReference>
<dbReference type="CDD" id="cd01949">
    <property type="entry name" value="GGDEF"/>
    <property type="match status" value="1"/>
</dbReference>
<gene>
    <name evidence="4" type="ORF">ACFQ3N_17080</name>
</gene>
<dbReference type="InterPro" id="IPR035919">
    <property type="entry name" value="EAL_sf"/>
</dbReference>
<dbReference type="Pfam" id="PF08447">
    <property type="entry name" value="PAS_3"/>
    <property type="match status" value="2"/>
</dbReference>
<dbReference type="SUPFAM" id="SSF141868">
    <property type="entry name" value="EAL domain-like"/>
    <property type="match status" value="1"/>
</dbReference>
<dbReference type="Pfam" id="PF00990">
    <property type="entry name" value="GGDEF"/>
    <property type="match status" value="1"/>
</dbReference>
<dbReference type="SMART" id="SM00267">
    <property type="entry name" value="GGDEF"/>
    <property type="match status" value="1"/>
</dbReference>
<feature type="domain" description="PAC" evidence="1">
    <location>
        <begin position="365"/>
        <end position="417"/>
    </location>
</feature>
<reference evidence="5" key="1">
    <citation type="journal article" date="2019" name="Int. J. Syst. Evol. Microbiol.">
        <title>The Global Catalogue of Microorganisms (GCM) 10K type strain sequencing project: providing services to taxonomists for standard genome sequencing and annotation.</title>
        <authorList>
            <consortium name="The Broad Institute Genomics Platform"/>
            <consortium name="The Broad Institute Genome Sequencing Center for Infectious Disease"/>
            <person name="Wu L."/>
            <person name="Ma J."/>
        </authorList>
    </citation>
    <scope>NUCLEOTIDE SEQUENCE [LARGE SCALE GENOMIC DNA]</scope>
    <source>
        <strain evidence="5">CCUG 56754</strain>
    </source>
</reference>
<dbReference type="NCBIfam" id="TIGR00229">
    <property type="entry name" value="sensory_box"/>
    <property type="match status" value="2"/>
</dbReference>
<dbReference type="SMART" id="SM00052">
    <property type="entry name" value="EAL"/>
    <property type="match status" value="1"/>
</dbReference>
<protein>
    <submittedName>
        <fullName evidence="4">EAL domain-containing protein</fullName>
    </submittedName>
</protein>
<dbReference type="SUPFAM" id="SSF55785">
    <property type="entry name" value="PYP-like sensor domain (PAS domain)"/>
    <property type="match status" value="3"/>
</dbReference>
<evidence type="ECO:0000259" key="2">
    <source>
        <dbReference type="PROSITE" id="PS50883"/>
    </source>
</evidence>
<name>A0ABW3LSU1_9BACI</name>
<organism evidence="4 5">
    <name type="scientific">Virgibacillus byunsanensis</name>
    <dbReference type="NCBI Taxonomy" id="570945"/>
    <lineage>
        <taxon>Bacteria</taxon>
        <taxon>Bacillati</taxon>
        <taxon>Bacillota</taxon>
        <taxon>Bacilli</taxon>
        <taxon>Bacillales</taxon>
        <taxon>Bacillaceae</taxon>
        <taxon>Virgibacillus</taxon>
    </lineage>
</organism>
<feature type="domain" description="PAC" evidence="1">
    <location>
        <begin position="109"/>
        <end position="161"/>
    </location>
</feature>
<evidence type="ECO:0000313" key="4">
    <source>
        <dbReference type="EMBL" id="MFD1040089.1"/>
    </source>
</evidence>
<comment type="caution">
    <text evidence="4">The sequence shown here is derived from an EMBL/GenBank/DDBJ whole genome shotgun (WGS) entry which is preliminary data.</text>
</comment>
<dbReference type="PANTHER" id="PTHR44757">
    <property type="entry name" value="DIGUANYLATE CYCLASE DGCP"/>
    <property type="match status" value="1"/>
</dbReference>
<dbReference type="SUPFAM" id="SSF55073">
    <property type="entry name" value="Nucleotide cyclase"/>
    <property type="match status" value="1"/>
</dbReference>
<dbReference type="InterPro" id="IPR000700">
    <property type="entry name" value="PAS-assoc_C"/>
</dbReference>
<feature type="domain" description="EAL" evidence="2">
    <location>
        <begin position="588"/>
        <end position="843"/>
    </location>
</feature>